<dbReference type="Pfam" id="PF00583">
    <property type="entry name" value="Acetyltransf_1"/>
    <property type="match status" value="1"/>
</dbReference>
<dbReference type="InterPro" id="IPR050832">
    <property type="entry name" value="Bact_Acetyltransf"/>
</dbReference>
<evidence type="ECO:0000313" key="5">
    <source>
        <dbReference type="Proteomes" id="UP000463224"/>
    </source>
</evidence>
<dbReference type="PIRSF" id="PIRSF028520">
    <property type="entry name" value="UCP028520"/>
    <property type="match status" value="1"/>
</dbReference>
<dbReference type="Proteomes" id="UP000463224">
    <property type="component" value="Unassembled WGS sequence"/>
</dbReference>
<dbReference type="InterPro" id="IPR016890">
    <property type="entry name" value="UCP028520"/>
</dbReference>
<dbReference type="InterPro" id="IPR000182">
    <property type="entry name" value="GNAT_dom"/>
</dbReference>
<dbReference type="SUPFAM" id="SSF55729">
    <property type="entry name" value="Acyl-CoA N-acyltransferases (Nat)"/>
    <property type="match status" value="1"/>
</dbReference>
<evidence type="ECO:0000256" key="2">
    <source>
        <dbReference type="ARBA" id="ARBA00023315"/>
    </source>
</evidence>
<organism evidence="4 5">
    <name type="scientific">Nitratireductor arenosus</name>
    <dbReference type="NCBI Taxonomy" id="2682096"/>
    <lineage>
        <taxon>Bacteria</taxon>
        <taxon>Pseudomonadati</taxon>
        <taxon>Pseudomonadota</taxon>
        <taxon>Alphaproteobacteria</taxon>
        <taxon>Hyphomicrobiales</taxon>
        <taxon>Phyllobacteriaceae</taxon>
        <taxon>Nitratireductor</taxon>
    </lineage>
</organism>
<dbReference type="InterPro" id="IPR016181">
    <property type="entry name" value="Acyl_CoA_acyltransferase"/>
</dbReference>
<proteinExistence type="predicted"/>
<keyword evidence="1 4" id="KW-0808">Transferase</keyword>
<reference evidence="4 5" key="1">
    <citation type="submission" date="2019-12" db="EMBL/GenBank/DDBJ databases">
        <title>Nitratireductor arenosus sp. nov., Isolated from sea sand, Jeju island, South Korea.</title>
        <authorList>
            <person name="Kim W."/>
        </authorList>
    </citation>
    <scope>NUCLEOTIDE SEQUENCE [LARGE SCALE GENOMIC DNA]</scope>
    <source>
        <strain evidence="4 5">CAU 1489</strain>
    </source>
</reference>
<comment type="caution">
    <text evidence="4">The sequence shown here is derived from an EMBL/GenBank/DDBJ whole genome shotgun (WGS) entry which is preliminary data.</text>
</comment>
<dbReference type="PANTHER" id="PTHR43877">
    <property type="entry name" value="AMINOALKYLPHOSPHONATE N-ACETYLTRANSFERASE-RELATED-RELATED"/>
    <property type="match status" value="1"/>
</dbReference>
<evidence type="ECO:0000256" key="1">
    <source>
        <dbReference type="ARBA" id="ARBA00022679"/>
    </source>
</evidence>
<evidence type="ECO:0000313" key="4">
    <source>
        <dbReference type="EMBL" id="MVA95945.1"/>
    </source>
</evidence>
<dbReference type="Gene3D" id="3.40.630.30">
    <property type="match status" value="1"/>
</dbReference>
<dbReference type="GO" id="GO:0016747">
    <property type="term" value="F:acyltransferase activity, transferring groups other than amino-acyl groups"/>
    <property type="evidence" value="ECO:0007669"/>
    <property type="project" value="InterPro"/>
</dbReference>
<feature type="domain" description="N-acetyltransferase" evidence="3">
    <location>
        <begin position="6"/>
        <end position="164"/>
    </location>
</feature>
<accession>A0A844Q9N5</accession>
<dbReference type="PANTHER" id="PTHR43877:SF2">
    <property type="entry name" value="AMINOALKYLPHOSPHONATE N-ACETYLTRANSFERASE-RELATED"/>
    <property type="match status" value="1"/>
</dbReference>
<dbReference type="CDD" id="cd04301">
    <property type="entry name" value="NAT_SF"/>
    <property type="match status" value="1"/>
</dbReference>
<protein>
    <submittedName>
        <fullName evidence="4">GNAT family N-acetyltransferase</fullName>
    </submittedName>
</protein>
<dbReference type="AlphaFoldDB" id="A0A844Q9N5"/>
<keyword evidence="5" id="KW-1185">Reference proteome</keyword>
<dbReference type="EMBL" id="WPHG01000001">
    <property type="protein sequence ID" value="MVA95945.1"/>
    <property type="molecule type" value="Genomic_DNA"/>
</dbReference>
<dbReference type="RefSeq" id="WP_156710815.1">
    <property type="nucleotide sequence ID" value="NZ_WPHG01000001.1"/>
</dbReference>
<name>A0A844Q9N5_9HYPH</name>
<keyword evidence="2" id="KW-0012">Acyltransferase</keyword>
<gene>
    <name evidence="4" type="ORF">GN330_01575</name>
</gene>
<dbReference type="PROSITE" id="PS51186">
    <property type="entry name" value="GNAT"/>
    <property type="match status" value="1"/>
</dbReference>
<evidence type="ECO:0000259" key="3">
    <source>
        <dbReference type="PROSITE" id="PS51186"/>
    </source>
</evidence>
<sequence length="171" mass="18642">MNSESLPILPLGADVEPAVLDLNNRHAVELSFLEPERLARMIGDAFCARRIGQVEAFLIAFDQDADYDSPNFQWFKARYSHFVYVDRVAVDPAARGKGHARRLYRHVFDRAATGGYPLVTCEVNEQPPNPASDAFHAAMGFEAIGAAALPGGAKSVRYFARPIGAPPPAST</sequence>